<sequence length="906" mass="95787">MSGSRGGAGDGLAARPDTPALPASGFGAFVARARAAGALVVQPRMGMADPLRMRDGLRATRNADAVTVGTITLDSYTRTGDLAAARRALAEGAGLNGYPIATHSADTTRTVLRSVADGRFPVQVRHGSAVPEHIVRALLAVGLDATEGGPVSYCLPYSRTPLREAVAGWRRGCELLASAAEFGAEPHLETFGGCLMGQLCPPSLLIAVSVLEALFFRQHGLRAVSLSYAQQADPRQDEEALTVLGRLARELLPDVEHHVVLYAYMGVFPRTPGGATLLLQDAARLAVRAGAARLIVKTTAEAHRIPTVGENVRALETAAAAAAAERARPATGGVPGTHVGDTGVGDTGIEAEARALIGAVLELDADIGRALIRAFAAGYLDVPYCLHPDNAGRARSSLAPDGRLHWSNVGSMPIAGLAEGGPRPPILGSAGLLSALSHVQRTYDARAAAAPDAARPDAVAVARVDAGASVWADVGAGAETRIPPGTLRTAVRPRTPVTPSPPGTPVPPSTALPPGTPRTPRTPRTPLPSGTPLPPGTPRTPPSPRVPVPPAAPHGRTTPHDVHATTRVGTRHTMTTDRLTAAAPIPDPGRHLTAPTTRSALRIQHHLLLAARGFLREQGFTELLPPIIGPVTDPGSRGSKQVDVDFYGHRYKLMTSAILYKQASLLAFDKIFCIAPNVRLEPLETAGTSRHLAEFHQLDVEMAGATRDDAVRLVEELVVHMVGSAISELPKEFAELGRDVDAFTELLKGSFARIRHAEAVAELRGLGHPQSRDAELDWDGEALLSAQRDRPFFVTDYPKGSRGFYDRESPEQPGLLCNFDLIAAEGYGELCSGSRRTNDYAEIVTRMRETGENPQKYRWYLDLVREGVPGSAGFGIGVERLTRYVAGLDAVWQASAFPKVAGVVSP</sequence>
<dbReference type="InterPro" id="IPR016176">
    <property type="entry name" value="Cbl-dep_enz_cat"/>
</dbReference>
<keyword evidence="12" id="KW-1185">Reference proteome</keyword>
<evidence type="ECO:0000313" key="12">
    <source>
        <dbReference type="Proteomes" id="UP000244900"/>
    </source>
</evidence>
<feature type="domain" description="Aminoacyl-transfer RNA synthetases class-II family profile" evidence="10">
    <location>
        <begin position="601"/>
        <end position="906"/>
    </location>
</feature>
<dbReference type="PANTHER" id="PTHR22594:SF48">
    <property type="entry name" value="ASPARAGINYL-TRNA SYNTHETASE-RELATED PROTEIN (N-TRUNCATION)"/>
    <property type="match status" value="1"/>
</dbReference>
<keyword evidence="2" id="KW-0846">Cobalamin</keyword>
<dbReference type="SUPFAM" id="SSF51703">
    <property type="entry name" value="Cobalamin (vitamin B12)-dependent enzymes"/>
    <property type="match status" value="1"/>
</dbReference>
<evidence type="ECO:0000259" key="10">
    <source>
        <dbReference type="PROSITE" id="PS50862"/>
    </source>
</evidence>
<reference evidence="11 12" key="1">
    <citation type="submission" date="2018-05" db="EMBL/GenBank/DDBJ databases">
        <title>Complete genome sequence of sponge-derived Streptomyces sp. HNM0039.</title>
        <authorList>
            <person name="Huang X."/>
            <person name="Zhou S."/>
        </authorList>
    </citation>
    <scope>NUCLEOTIDE SEQUENCE [LARGE SCALE GENOMIC DNA]</scope>
    <source>
        <strain evidence="11 12">HNM0039</strain>
    </source>
</reference>
<evidence type="ECO:0000256" key="1">
    <source>
        <dbReference type="ARBA" id="ARBA00022598"/>
    </source>
</evidence>
<evidence type="ECO:0000256" key="4">
    <source>
        <dbReference type="ARBA" id="ARBA00022840"/>
    </source>
</evidence>
<keyword evidence="1" id="KW-0436">Ligase</keyword>
<dbReference type="AlphaFoldDB" id="A0A2S1T0V1"/>
<keyword evidence="3" id="KW-0547">Nucleotide-binding</keyword>
<keyword evidence="7" id="KW-0413">Isomerase</keyword>
<dbReference type="PROSITE" id="PS50862">
    <property type="entry name" value="AA_TRNA_LIGASE_II"/>
    <property type="match status" value="1"/>
</dbReference>
<keyword evidence="4" id="KW-0067">ATP-binding</keyword>
<dbReference type="InterPro" id="IPR006195">
    <property type="entry name" value="aa-tRNA-synth_II"/>
</dbReference>
<evidence type="ECO:0000313" key="11">
    <source>
        <dbReference type="EMBL" id="AWI32127.1"/>
    </source>
</evidence>
<dbReference type="GO" id="GO:0006421">
    <property type="term" value="P:asparaginyl-tRNA aminoacylation"/>
    <property type="evidence" value="ECO:0007669"/>
    <property type="project" value="TreeGrafter"/>
</dbReference>
<feature type="compositionally biased region" description="Pro residues" evidence="9">
    <location>
        <begin position="523"/>
        <end position="552"/>
    </location>
</feature>
<dbReference type="GO" id="GO:0019670">
    <property type="term" value="P:anaerobic L-glutamate catabolic process"/>
    <property type="evidence" value="ECO:0007669"/>
    <property type="project" value="InterPro"/>
</dbReference>
<accession>A0A2S1T0V1</accession>
<dbReference type="Pfam" id="PF06368">
    <property type="entry name" value="Met_asp_mut_E"/>
    <property type="match status" value="1"/>
</dbReference>
<dbReference type="Proteomes" id="UP000244900">
    <property type="component" value="Chromosome"/>
</dbReference>
<evidence type="ECO:0000256" key="7">
    <source>
        <dbReference type="ARBA" id="ARBA00023235"/>
    </source>
</evidence>
<dbReference type="InterPro" id="IPR045864">
    <property type="entry name" value="aa-tRNA-synth_II/BPL/LPL"/>
</dbReference>
<evidence type="ECO:0000256" key="9">
    <source>
        <dbReference type="SAM" id="MobiDB-lite"/>
    </source>
</evidence>
<dbReference type="NCBIfam" id="NF005052">
    <property type="entry name" value="PRK06462.1-1"/>
    <property type="match status" value="1"/>
</dbReference>
<dbReference type="InterPro" id="IPR006396">
    <property type="entry name" value="Glu_mut_E"/>
</dbReference>
<evidence type="ECO:0000256" key="6">
    <source>
        <dbReference type="ARBA" id="ARBA00023146"/>
    </source>
</evidence>
<evidence type="ECO:0000256" key="8">
    <source>
        <dbReference type="ARBA" id="ARBA00023285"/>
    </source>
</evidence>
<organism evidence="11 12">
    <name type="scientific">Streptomyces tirandamycinicus</name>
    <dbReference type="NCBI Taxonomy" id="2174846"/>
    <lineage>
        <taxon>Bacteria</taxon>
        <taxon>Bacillati</taxon>
        <taxon>Actinomycetota</taxon>
        <taxon>Actinomycetes</taxon>
        <taxon>Kitasatosporales</taxon>
        <taxon>Streptomycetaceae</taxon>
        <taxon>Streptomyces</taxon>
    </lineage>
</organism>
<dbReference type="GO" id="GO:0005524">
    <property type="term" value="F:ATP binding"/>
    <property type="evidence" value="ECO:0007669"/>
    <property type="project" value="UniProtKB-KW"/>
</dbReference>
<feature type="region of interest" description="Disordered" evidence="9">
    <location>
        <begin position="478"/>
        <end position="568"/>
    </location>
</feature>
<dbReference type="GO" id="GO:0050097">
    <property type="term" value="F:methylaspartate mutase activity"/>
    <property type="evidence" value="ECO:0007669"/>
    <property type="project" value="InterPro"/>
</dbReference>
<protein>
    <recommendedName>
        <fullName evidence="10">Aminoacyl-transfer RNA synthetases class-II family profile domain-containing protein</fullName>
    </recommendedName>
</protein>
<dbReference type="InterPro" id="IPR004364">
    <property type="entry name" value="Aa-tRNA-synt_II"/>
</dbReference>
<dbReference type="RefSeq" id="WP_108908149.1">
    <property type="nucleotide sequence ID" value="NZ_CP029188.1"/>
</dbReference>
<dbReference type="GO" id="GO:0004816">
    <property type="term" value="F:asparagine-tRNA ligase activity"/>
    <property type="evidence" value="ECO:0007669"/>
    <property type="project" value="TreeGrafter"/>
</dbReference>
<dbReference type="GO" id="GO:0031419">
    <property type="term" value="F:cobalamin binding"/>
    <property type="evidence" value="ECO:0007669"/>
    <property type="project" value="UniProtKB-KW"/>
</dbReference>
<dbReference type="OrthoDB" id="5332339at2"/>
<name>A0A2S1T0V1_9ACTN</name>
<feature type="compositionally biased region" description="Pro residues" evidence="9">
    <location>
        <begin position="496"/>
        <end position="517"/>
    </location>
</feature>
<keyword evidence="6" id="KW-0030">Aminoacyl-tRNA synthetase</keyword>
<dbReference type="PANTHER" id="PTHR22594">
    <property type="entry name" value="ASPARTYL/LYSYL-TRNA SYNTHETASE"/>
    <property type="match status" value="1"/>
</dbReference>
<dbReference type="Gene3D" id="3.20.20.240">
    <property type="entry name" value="Methylmalonyl-CoA mutase"/>
    <property type="match status" value="1"/>
</dbReference>
<dbReference type="SUPFAM" id="SSF55681">
    <property type="entry name" value="Class II aaRS and biotin synthetases"/>
    <property type="match status" value="1"/>
</dbReference>
<dbReference type="EMBL" id="CP029188">
    <property type="protein sequence ID" value="AWI32127.1"/>
    <property type="molecule type" value="Genomic_DNA"/>
</dbReference>
<feature type="compositionally biased region" description="Low complexity" evidence="9">
    <location>
        <begin position="486"/>
        <end position="495"/>
    </location>
</feature>
<keyword evidence="5" id="KW-0648">Protein biosynthesis</keyword>
<gene>
    <name evidence="11" type="ORF">DDW44_27530</name>
</gene>
<keyword evidence="8" id="KW-0170">Cobalt</keyword>
<proteinExistence type="predicted"/>
<evidence type="ECO:0000256" key="5">
    <source>
        <dbReference type="ARBA" id="ARBA00022917"/>
    </source>
</evidence>
<evidence type="ECO:0000256" key="3">
    <source>
        <dbReference type="ARBA" id="ARBA00022741"/>
    </source>
</evidence>
<dbReference type="Gene3D" id="3.30.930.10">
    <property type="entry name" value="Bira Bifunctional Protein, Domain 2"/>
    <property type="match status" value="1"/>
</dbReference>
<evidence type="ECO:0000256" key="2">
    <source>
        <dbReference type="ARBA" id="ARBA00022628"/>
    </source>
</evidence>
<dbReference type="Pfam" id="PF00152">
    <property type="entry name" value="tRNA-synt_2"/>
    <property type="match status" value="1"/>
</dbReference>
<dbReference type="KEGG" id="stir:DDW44_27530"/>